<keyword evidence="1" id="KW-1133">Transmembrane helix</keyword>
<accession>A0A0P1EU17</accession>
<reference evidence="2 3" key="1">
    <citation type="submission" date="2015-09" db="EMBL/GenBank/DDBJ databases">
        <authorList>
            <consortium name="Swine Surveillance"/>
        </authorList>
    </citation>
    <scope>NUCLEOTIDE SEQUENCE [LARGE SCALE GENOMIC DNA]</scope>
    <source>
        <strain evidence="2 3">CECT 7688</strain>
    </source>
</reference>
<organism evidence="2 3">
    <name type="scientific">Shimia marina</name>
    <dbReference type="NCBI Taxonomy" id="321267"/>
    <lineage>
        <taxon>Bacteria</taxon>
        <taxon>Pseudomonadati</taxon>
        <taxon>Pseudomonadota</taxon>
        <taxon>Alphaproteobacteria</taxon>
        <taxon>Rhodobacterales</taxon>
        <taxon>Roseobacteraceae</taxon>
    </lineage>
</organism>
<keyword evidence="1" id="KW-0812">Transmembrane</keyword>
<dbReference type="EMBL" id="CYPW01000027">
    <property type="protein sequence ID" value="CUH53785.1"/>
    <property type="molecule type" value="Genomic_DNA"/>
</dbReference>
<dbReference type="AlphaFoldDB" id="A0A0P1EU17"/>
<evidence type="ECO:0000313" key="3">
    <source>
        <dbReference type="Proteomes" id="UP000054823"/>
    </source>
</evidence>
<feature type="transmembrane region" description="Helical" evidence="1">
    <location>
        <begin position="45"/>
        <end position="67"/>
    </location>
</feature>
<gene>
    <name evidence="2" type="ORF">SHM7688_03247</name>
</gene>
<dbReference type="STRING" id="321267.SHM7688_03247"/>
<name>A0A0P1EU17_9RHOB</name>
<proteinExistence type="predicted"/>
<protein>
    <submittedName>
        <fullName evidence="2">Uncharacterized protein</fullName>
    </submittedName>
</protein>
<evidence type="ECO:0000256" key="1">
    <source>
        <dbReference type="SAM" id="Phobius"/>
    </source>
</evidence>
<keyword evidence="3" id="KW-1185">Reference proteome</keyword>
<keyword evidence="1" id="KW-0472">Membrane</keyword>
<sequence length="86" mass="9084">MLFTKTASLVAVLMCLGGALRVTTALIFGGDAEAMLRYVGGQSPGAYIDQGLMIIFYGLIVGVLTEISRSVAKFSKNSHAKIEGNE</sequence>
<dbReference type="Proteomes" id="UP000054823">
    <property type="component" value="Unassembled WGS sequence"/>
</dbReference>
<evidence type="ECO:0000313" key="2">
    <source>
        <dbReference type="EMBL" id="CUH53785.1"/>
    </source>
</evidence>